<evidence type="ECO:0000259" key="6">
    <source>
        <dbReference type="PROSITE" id="PS50106"/>
    </source>
</evidence>
<dbReference type="Pfam" id="PF13180">
    <property type="entry name" value="PDZ_2"/>
    <property type="match status" value="1"/>
</dbReference>
<dbReference type="InterPro" id="IPR001478">
    <property type="entry name" value="PDZ"/>
</dbReference>
<keyword evidence="5" id="KW-0472">Membrane</keyword>
<dbReference type="SUPFAM" id="SSF50494">
    <property type="entry name" value="Trypsin-like serine proteases"/>
    <property type="match status" value="1"/>
</dbReference>
<dbReference type="Gene3D" id="2.40.10.10">
    <property type="entry name" value="Trypsin-like serine proteases"/>
    <property type="match status" value="2"/>
</dbReference>
<dbReference type="STRING" id="111780.Sta7437_1667"/>
<dbReference type="GO" id="GO:0004252">
    <property type="term" value="F:serine-type endopeptidase activity"/>
    <property type="evidence" value="ECO:0007669"/>
    <property type="project" value="InterPro"/>
</dbReference>
<dbReference type="EMBL" id="CP003653">
    <property type="protein sequence ID" value="AFZ35229.1"/>
    <property type="molecule type" value="Genomic_DNA"/>
</dbReference>
<keyword evidence="8" id="KW-1185">Reference proteome</keyword>
<dbReference type="Proteomes" id="UP000010473">
    <property type="component" value="Chromosome"/>
</dbReference>
<dbReference type="Gene3D" id="2.30.42.10">
    <property type="match status" value="1"/>
</dbReference>
<proteinExistence type="inferred from homology"/>
<dbReference type="PANTHER" id="PTHR22939">
    <property type="entry name" value="SERINE PROTEASE FAMILY S1C HTRA-RELATED"/>
    <property type="match status" value="1"/>
</dbReference>
<dbReference type="InterPro" id="IPR001940">
    <property type="entry name" value="Peptidase_S1C"/>
</dbReference>
<dbReference type="SUPFAM" id="SSF50156">
    <property type="entry name" value="PDZ domain-like"/>
    <property type="match status" value="1"/>
</dbReference>
<dbReference type="KEGG" id="scs:Sta7437_1667"/>
<keyword evidence="5" id="KW-0812">Transmembrane</keyword>
<evidence type="ECO:0000256" key="5">
    <source>
        <dbReference type="SAM" id="Phobius"/>
    </source>
</evidence>
<dbReference type="RefSeq" id="WP_015192900.1">
    <property type="nucleotide sequence ID" value="NC_019748.1"/>
</dbReference>
<accession>K9XT39</accession>
<evidence type="ECO:0000313" key="8">
    <source>
        <dbReference type="Proteomes" id="UP000010473"/>
    </source>
</evidence>
<keyword evidence="5" id="KW-1133">Transmembrane helix</keyword>
<dbReference type="AlphaFoldDB" id="K9XT39"/>
<keyword evidence="2" id="KW-0645">Protease</keyword>
<dbReference type="SMART" id="SM00228">
    <property type="entry name" value="PDZ"/>
    <property type="match status" value="1"/>
</dbReference>
<dbReference type="OrthoDB" id="9807133at2"/>
<dbReference type="Pfam" id="PF13365">
    <property type="entry name" value="Trypsin_2"/>
    <property type="match status" value="1"/>
</dbReference>
<dbReference type="eggNOG" id="COG0265">
    <property type="taxonomic scope" value="Bacteria"/>
</dbReference>
<dbReference type="NCBIfam" id="NF041521">
    <property type="entry name" value="HhoA_HhoB_HtrA"/>
    <property type="match status" value="1"/>
</dbReference>
<gene>
    <name evidence="7" type="ordered locus">Sta7437_1667</name>
</gene>
<organism evidence="7 8">
    <name type="scientific">Stanieria cyanosphaera (strain ATCC 29371 / PCC 7437)</name>
    <dbReference type="NCBI Taxonomy" id="111780"/>
    <lineage>
        <taxon>Bacteria</taxon>
        <taxon>Bacillati</taxon>
        <taxon>Cyanobacteriota</taxon>
        <taxon>Cyanophyceae</taxon>
        <taxon>Pleurocapsales</taxon>
        <taxon>Dermocarpellaceae</taxon>
        <taxon>Stanieria</taxon>
    </lineage>
</organism>
<dbReference type="InterPro" id="IPR009003">
    <property type="entry name" value="Peptidase_S1_PA"/>
</dbReference>
<evidence type="ECO:0000256" key="2">
    <source>
        <dbReference type="ARBA" id="ARBA00022670"/>
    </source>
</evidence>
<dbReference type="FunFam" id="2.40.10.10:FF:000001">
    <property type="entry name" value="Periplasmic serine protease DegS"/>
    <property type="match status" value="1"/>
</dbReference>
<name>K9XT39_STAC7</name>
<feature type="domain" description="PDZ" evidence="6">
    <location>
        <begin position="296"/>
        <end position="393"/>
    </location>
</feature>
<evidence type="ECO:0000313" key="7">
    <source>
        <dbReference type="EMBL" id="AFZ35229.1"/>
    </source>
</evidence>
<sequence length="413" mass="43937">MKTYFSSKLEPQNQSPRWRKVKTSLSLMLLGGGLALGGNYLFSTPRLDASIPATSNQTELNSNSSQQIASIPAPTNFVIDVVNKVGPAVVRIDSARTVETRLPEAFNDPFFRRFFGSQLEQIPETQVERGTGSGFIVSADGIILTNSHVVDGADSVSVVLKDGRTFQGKVMGIDSITDMGVVKIEAENLPTVTFGDSDNLQIGEWAIAIGNPLGLDNTVTTGIVSATGRSSSQIGVGDKRIDFIQTDAAINPGNSGGPLLNANGEVIGINTAIIQRAQGLGFAIPINTARNIAEQLIAKGRVDHPFLGIRMASLTPEVKQQLKTTQNLDLGDREGVLIIEVLPNSPAAQAGLRGGDVITMINNQPIKSADQVQQTVEKTQVGASLPLTLYRQDQTMNLNVQVGLLPSDALANK</sequence>
<evidence type="ECO:0000256" key="1">
    <source>
        <dbReference type="ARBA" id="ARBA00010541"/>
    </source>
</evidence>
<reference evidence="8" key="1">
    <citation type="journal article" date="2013" name="Proc. Natl. Acad. Sci. U.S.A.">
        <title>Improving the coverage of the cyanobacterial phylum using diversity-driven genome sequencing.</title>
        <authorList>
            <person name="Shih P.M."/>
            <person name="Wu D."/>
            <person name="Latifi A."/>
            <person name="Axen S.D."/>
            <person name="Fewer D.P."/>
            <person name="Talla E."/>
            <person name="Calteau A."/>
            <person name="Cai F."/>
            <person name="Tandeau de Marsac N."/>
            <person name="Rippka R."/>
            <person name="Herdman M."/>
            <person name="Sivonen K."/>
            <person name="Coursin T."/>
            <person name="Laurent T."/>
            <person name="Goodwin L."/>
            <person name="Nolan M."/>
            <person name="Davenport K.W."/>
            <person name="Han C.S."/>
            <person name="Rubin E.M."/>
            <person name="Eisen J.A."/>
            <person name="Woyke T."/>
            <person name="Gugger M."/>
            <person name="Kerfeld C.A."/>
        </authorList>
    </citation>
    <scope>NUCLEOTIDE SEQUENCE [LARGE SCALE GENOMIC DNA]</scope>
    <source>
        <strain evidence="8">ATCC 29371 / PCC 7437</strain>
    </source>
</reference>
<dbReference type="HOGENOM" id="CLU_020120_1_2_3"/>
<feature type="transmembrane region" description="Helical" evidence="5">
    <location>
        <begin position="21"/>
        <end position="42"/>
    </location>
</feature>
<dbReference type="GO" id="GO:0006508">
    <property type="term" value="P:proteolysis"/>
    <property type="evidence" value="ECO:0007669"/>
    <property type="project" value="UniProtKB-KW"/>
</dbReference>
<dbReference type="InterPro" id="IPR036034">
    <property type="entry name" value="PDZ_sf"/>
</dbReference>
<evidence type="ECO:0000256" key="3">
    <source>
        <dbReference type="ARBA" id="ARBA00022801"/>
    </source>
</evidence>
<comment type="similarity">
    <text evidence="1">Belongs to the peptidase S1C family.</text>
</comment>
<dbReference type="PANTHER" id="PTHR22939:SF129">
    <property type="entry name" value="SERINE PROTEASE HTRA2, MITOCHONDRIAL"/>
    <property type="match status" value="1"/>
</dbReference>
<dbReference type="EC" id="3.4.21.108" evidence="7"/>
<dbReference type="PRINTS" id="PR00834">
    <property type="entry name" value="PROTEASES2C"/>
</dbReference>
<evidence type="ECO:0000256" key="4">
    <source>
        <dbReference type="ARBA" id="ARBA00022825"/>
    </source>
</evidence>
<dbReference type="PROSITE" id="PS50106">
    <property type="entry name" value="PDZ"/>
    <property type="match status" value="1"/>
</dbReference>
<dbReference type="InterPro" id="IPR048172">
    <property type="entry name" value="HhoA_HhoB_HtrA-like"/>
</dbReference>
<keyword evidence="3 7" id="KW-0378">Hydrolase</keyword>
<dbReference type="InterPro" id="IPR043504">
    <property type="entry name" value="Peptidase_S1_PA_chymotrypsin"/>
</dbReference>
<keyword evidence="4" id="KW-0720">Serine protease</keyword>
<protein>
    <submittedName>
        <fullName evidence="7">HtrA2 peptidase</fullName>
        <ecNumber evidence="7">3.4.21.108</ecNumber>
    </submittedName>
</protein>